<proteinExistence type="predicted"/>
<evidence type="ECO:0000313" key="2">
    <source>
        <dbReference type="Proteomes" id="UP001187192"/>
    </source>
</evidence>
<accession>A0AA87ZQ96</accession>
<dbReference type="AlphaFoldDB" id="A0AA87ZQ96"/>
<dbReference type="PANTHER" id="PTHR24128:SF24">
    <property type="entry name" value="ANKYRIN REPEAT PROTEIN"/>
    <property type="match status" value="1"/>
</dbReference>
<dbReference type="Gramene" id="FCD_00029108-RA">
    <property type="protein sequence ID" value="FCD_00029108-RA:cds"/>
    <property type="gene ID" value="FCD_00029108"/>
</dbReference>
<reference evidence="1" key="1">
    <citation type="submission" date="2023-07" db="EMBL/GenBank/DDBJ databases">
        <title>draft genome sequence of fig (Ficus carica).</title>
        <authorList>
            <person name="Takahashi T."/>
            <person name="Nishimura K."/>
        </authorList>
    </citation>
    <scope>NUCLEOTIDE SEQUENCE</scope>
</reference>
<organism evidence="1 2">
    <name type="scientific">Ficus carica</name>
    <name type="common">Common fig</name>
    <dbReference type="NCBI Taxonomy" id="3494"/>
    <lineage>
        <taxon>Eukaryota</taxon>
        <taxon>Viridiplantae</taxon>
        <taxon>Streptophyta</taxon>
        <taxon>Embryophyta</taxon>
        <taxon>Tracheophyta</taxon>
        <taxon>Spermatophyta</taxon>
        <taxon>Magnoliopsida</taxon>
        <taxon>eudicotyledons</taxon>
        <taxon>Gunneridae</taxon>
        <taxon>Pentapetalae</taxon>
        <taxon>rosids</taxon>
        <taxon>fabids</taxon>
        <taxon>Rosales</taxon>
        <taxon>Moraceae</taxon>
        <taxon>Ficeae</taxon>
        <taxon>Ficus</taxon>
    </lineage>
</organism>
<name>A0AA87ZQ96_FICCA</name>
<keyword evidence="2" id="KW-1185">Reference proteome</keyword>
<protein>
    <submittedName>
        <fullName evidence="1">Uncharacterized protein</fullName>
    </submittedName>
</protein>
<evidence type="ECO:0000313" key="1">
    <source>
        <dbReference type="EMBL" id="GMN30796.1"/>
    </source>
</evidence>
<dbReference type="EMBL" id="BTGU01000003">
    <property type="protein sequence ID" value="GMN30796.1"/>
    <property type="molecule type" value="Genomic_DNA"/>
</dbReference>
<sequence length="138" mass="15336">MDQVLKGAAESGDINMLYALIRQDPFVLDRIDHIPFVETPLHVAASLGHTRFAAEIMRLRPSFSKKLDQDGFTPLHLAIYAKRGNEHDSSTSEEGNLELLTRFSSVVCPSSTQDVTIKNETALHIAVKTINSMLSISW</sequence>
<dbReference type="Proteomes" id="UP001187192">
    <property type="component" value="Unassembled WGS sequence"/>
</dbReference>
<dbReference type="InterPro" id="IPR036770">
    <property type="entry name" value="Ankyrin_rpt-contain_sf"/>
</dbReference>
<dbReference type="InterPro" id="IPR002110">
    <property type="entry name" value="Ankyrin_rpt"/>
</dbReference>
<comment type="caution">
    <text evidence="1">The sequence shown here is derived from an EMBL/GenBank/DDBJ whole genome shotgun (WGS) entry which is preliminary data.</text>
</comment>
<dbReference type="SUPFAM" id="SSF48403">
    <property type="entry name" value="Ankyrin repeat"/>
    <property type="match status" value="1"/>
</dbReference>
<gene>
    <name evidence="1" type="ORF">TIFTF001_002957</name>
</gene>
<dbReference type="Gene3D" id="1.25.40.20">
    <property type="entry name" value="Ankyrin repeat-containing domain"/>
    <property type="match status" value="1"/>
</dbReference>
<dbReference type="Pfam" id="PF12796">
    <property type="entry name" value="Ank_2"/>
    <property type="match status" value="1"/>
</dbReference>
<dbReference type="PANTHER" id="PTHR24128">
    <property type="entry name" value="HOMEOBOX PROTEIN WARIAI"/>
    <property type="match status" value="1"/>
</dbReference>